<evidence type="ECO:0000256" key="2">
    <source>
        <dbReference type="PIRSR" id="PIRSR005962-1"/>
    </source>
</evidence>
<evidence type="ECO:0000313" key="6">
    <source>
        <dbReference type="Proteomes" id="UP000010793"/>
    </source>
</evidence>
<dbReference type="FunFam" id="3.30.70.360:FF:000001">
    <property type="entry name" value="N-acetyldiaminopimelate deacetylase"/>
    <property type="match status" value="1"/>
</dbReference>
<dbReference type="SMR" id="A0A3B6VKN8"/>
<protein>
    <submittedName>
        <fullName evidence="5">Metal-dependent amidase aminoacylase carboxypeptidase</fullName>
    </submittedName>
</protein>
<dbReference type="GO" id="GO:0050118">
    <property type="term" value="F:N-acetyldiaminopimelate deacetylase activity"/>
    <property type="evidence" value="ECO:0007669"/>
    <property type="project" value="UniProtKB-ARBA"/>
</dbReference>
<dbReference type="RefSeq" id="WP_013244777.1">
    <property type="nucleotide sequence ID" value="NC_019908.1"/>
</dbReference>
<accession>A0A3B6VKN8</accession>
<dbReference type="GeneID" id="56440406"/>
<dbReference type="KEGG" id="bpip:BPP43_05930"/>
<dbReference type="GO" id="GO:0046872">
    <property type="term" value="F:metal ion binding"/>
    <property type="evidence" value="ECO:0007669"/>
    <property type="project" value="UniProtKB-KW"/>
</dbReference>
<keyword evidence="1" id="KW-0378">Hydrolase</keyword>
<comment type="cofactor">
    <cofactor evidence="2">
        <name>Mn(2+)</name>
        <dbReference type="ChEBI" id="CHEBI:29035"/>
    </cofactor>
    <text evidence="2">The Mn(2+) ion enhances activity.</text>
</comment>
<organism evidence="5 6">
    <name type="scientific">Brachyspira pilosicoli P43/6/78</name>
    <dbReference type="NCBI Taxonomy" id="1042417"/>
    <lineage>
        <taxon>Bacteria</taxon>
        <taxon>Pseudomonadati</taxon>
        <taxon>Spirochaetota</taxon>
        <taxon>Spirochaetia</taxon>
        <taxon>Brachyspirales</taxon>
        <taxon>Brachyspiraceae</taxon>
        <taxon>Brachyspira</taxon>
    </lineage>
</organism>
<dbReference type="AlphaFoldDB" id="A0A3B6VKN8"/>
<dbReference type="SUPFAM" id="SSF55031">
    <property type="entry name" value="Bacterial exopeptidase dimerisation domain"/>
    <property type="match status" value="1"/>
</dbReference>
<dbReference type="PIRSF" id="PIRSF005962">
    <property type="entry name" value="Pept_M20D_amidohydro"/>
    <property type="match status" value="1"/>
</dbReference>
<feature type="coiled-coil region" evidence="3">
    <location>
        <begin position="2"/>
        <end position="29"/>
    </location>
</feature>
<dbReference type="SUPFAM" id="SSF53187">
    <property type="entry name" value="Zn-dependent exopeptidases"/>
    <property type="match status" value="1"/>
</dbReference>
<dbReference type="Pfam" id="PF07687">
    <property type="entry name" value="M20_dimer"/>
    <property type="match status" value="1"/>
</dbReference>
<keyword evidence="2" id="KW-0464">Manganese</keyword>
<dbReference type="Proteomes" id="UP000010793">
    <property type="component" value="Chromosome"/>
</dbReference>
<feature type="binding site" evidence="2">
    <location>
        <position position="172"/>
    </location>
    <ligand>
        <name>Mn(2+)</name>
        <dbReference type="ChEBI" id="CHEBI:29035"/>
        <label>2</label>
    </ligand>
</feature>
<dbReference type="InterPro" id="IPR002933">
    <property type="entry name" value="Peptidase_M20"/>
</dbReference>
<feature type="binding site" evidence="2">
    <location>
        <position position="371"/>
    </location>
    <ligand>
        <name>Mn(2+)</name>
        <dbReference type="ChEBI" id="CHEBI:29035"/>
        <label>2</label>
    </ligand>
</feature>
<dbReference type="Gene3D" id="3.30.70.360">
    <property type="match status" value="1"/>
</dbReference>
<keyword evidence="2" id="KW-0479">Metal-binding</keyword>
<dbReference type="NCBIfam" id="TIGR01891">
    <property type="entry name" value="amidohydrolases"/>
    <property type="match status" value="1"/>
</dbReference>
<evidence type="ECO:0000256" key="3">
    <source>
        <dbReference type="SAM" id="Coils"/>
    </source>
</evidence>
<dbReference type="InterPro" id="IPR036264">
    <property type="entry name" value="Bact_exopeptidase_dim_dom"/>
</dbReference>
<reference evidence="5 6" key="1">
    <citation type="journal article" date="2013" name="Genome Announc.">
        <title>Complete Genome Sequence of the Porcine Strain Brachyspira pilosicoli P43/6/78(T.).</title>
        <authorList>
            <person name="Lin C."/>
            <person name="den Bakker H.C."/>
            <person name="Suzuki H."/>
            <person name="Lefebure T."/>
            <person name="Ponnala L."/>
            <person name="Sun Q."/>
            <person name="Stanhope M.J."/>
            <person name="Wiedmann M."/>
            <person name="Duhamel G.E."/>
        </authorList>
    </citation>
    <scope>NUCLEOTIDE SEQUENCE [LARGE SCALE GENOMIC DNA]</scope>
    <source>
        <strain evidence="5 6">P43/6/78</strain>
    </source>
</reference>
<keyword evidence="5" id="KW-0645">Protease</keyword>
<dbReference type="GO" id="GO:0004180">
    <property type="term" value="F:carboxypeptidase activity"/>
    <property type="evidence" value="ECO:0007669"/>
    <property type="project" value="UniProtKB-KW"/>
</dbReference>
<feature type="binding site" evidence="2">
    <location>
        <position position="148"/>
    </location>
    <ligand>
        <name>Mn(2+)</name>
        <dbReference type="ChEBI" id="CHEBI:29035"/>
        <label>2</label>
    </ligand>
</feature>
<dbReference type="GO" id="GO:0019877">
    <property type="term" value="P:diaminopimelate biosynthetic process"/>
    <property type="evidence" value="ECO:0007669"/>
    <property type="project" value="UniProtKB-ARBA"/>
</dbReference>
<dbReference type="PANTHER" id="PTHR11014">
    <property type="entry name" value="PEPTIDASE M20 FAMILY MEMBER"/>
    <property type="match status" value="1"/>
</dbReference>
<dbReference type="Pfam" id="PF01546">
    <property type="entry name" value="Peptidase_M20"/>
    <property type="match status" value="1"/>
</dbReference>
<keyword evidence="6" id="KW-1185">Reference proteome</keyword>
<evidence type="ECO:0000259" key="4">
    <source>
        <dbReference type="Pfam" id="PF07687"/>
    </source>
</evidence>
<feature type="binding site" evidence="2">
    <location>
        <position position="112"/>
    </location>
    <ligand>
        <name>Mn(2+)</name>
        <dbReference type="ChEBI" id="CHEBI:29035"/>
        <label>2</label>
    </ligand>
</feature>
<evidence type="ECO:0000313" key="5">
    <source>
        <dbReference type="EMBL" id="AGA66430.1"/>
    </source>
</evidence>
<dbReference type="InterPro" id="IPR017439">
    <property type="entry name" value="Amidohydrolase"/>
</dbReference>
<dbReference type="InterPro" id="IPR011650">
    <property type="entry name" value="Peptidase_M20_dimer"/>
</dbReference>
<gene>
    <name evidence="5" type="ORF">BPP43_05930</name>
</gene>
<feature type="domain" description="Peptidase M20 dimerisation" evidence="4">
    <location>
        <begin position="194"/>
        <end position="290"/>
    </location>
</feature>
<keyword evidence="3" id="KW-0175">Coiled coil</keyword>
<sequence length="409" mass="45372">MKQEGLNILDNIKTKIKEIENELINIRRHIHSYPELSNQEFNTMEFISNYLNLHEIKHKTKIANTGIIADILGEDKSFTIAFRADMDALPIEDLKHCSYASKNKGVCHACGHDVHTAINMGIARIFSNKDKNFIPPCNIRLIFQPAEETTGGASNMIKENALHNVNITYALHVDVNSNVGNIKITDSIVNASCLDFKIKIYGKKSHGANPADGVDAIVVSANIINAIQTIISRSTYVGENAVITIGTINGGKATNVICDYVEMTGTIRALRDTTINSIINKMKKIIKNIAISMEADGEFIETTYFPGLINWKEAANIIRENAIDLLGEKNVLNIKPSLGAEDFSYFILNKPGAFFNLGARNNKKSITPNAHSGLFDVDESCIAIGLTLQIMNIYKTYLQRENFPMGMHR</sequence>
<dbReference type="PANTHER" id="PTHR11014:SF63">
    <property type="entry name" value="METALLOPEPTIDASE, PUTATIVE (AFU_ORTHOLOGUE AFUA_6G09600)-RELATED"/>
    <property type="match status" value="1"/>
</dbReference>
<proteinExistence type="predicted"/>
<dbReference type="Gene3D" id="3.40.630.10">
    <property type="entry name" value="Zn peptidases"/>
    <property type="match status" value="1"/>
</dbReference>
<feature type="binding site" evidence="2">
    <location>
        <position position="110"/>
    </location>
    <ligand>
        <name>Mn(2+)</name>
        <dbReference type="ChEBI" id="CHEBI:29035"/>
        <label>2</label>
    </ligand>
</feature>
<name>A0A3B6VKN8_BRAPL</name>
<evidence type="ECO:0000256" key="1">
    <source>
        <dbReference type="ARBA" id="ARBA00022801"/>
    </source>
</evidence>
<dbReference type="EMBL" id="CP002873">
    <property type="protein sequence ID" value="AGA66430.1"/>
    <property type="molecule type" value="Genomic_DNA"/>
</dbReference>
<keyword evidence="5" id="KW-0121">Carboxypeptidase</keyword>